<dbReference type="Proteomes" id="UP001164746">
    <property type="component" value="Chromosome 13"/>
</dbReference>
<accession>A0ABY7FPR1</accession>
<evidence type="ECO:0000313" key="1">
    <source>
        <dbReference type="EMBL" id="WAR22906.1"/>
    </source>
</evidence>
<sequence>MLPSHIKMLGTQDVAVVNFMGPCRTAGMFMWPACKDAQKCCALVPEAKHSGGQCFSLHTMQLSLNIKDIKS</sequence>
<gene>
    <name evidence="1" type="ORF">MAR_036575</name>
</gene>
<name>A0ABY7FPR1_MYAAR</name>
<dbReference type="EMBL" id="CP111024">
    <property type="protein sequence ID" value="WAR22906.1"/>
    <property type="molecule type" value="Genomic_DNA"/>
</dbReference>
<protein>
    <submittedName>
        <fullName evidence="1">Uncharacterized protein</fullName>
    </submittedName>
</protein>
<organism evidence="1 2">
    <name type="scientific">Mya arenaria</name>
    <name type="common">Soft-shell clam</name>
    <dbReference type="NCBI Taxonomy" id="6604"/>
    <lineage>
        <taxon>Eukaryota</taxon>
        <taxon>Metazoa</taxon>
        <taxon>Spiralia</taxon>
        <taxon>Lophotrochozoa</taxon>
        <taxon>Mollusca</taxon>
        <taxon>Bivalvia</taxon>
        <taxon>Autobranchia</taxon>
        <taxon>Heteroconchia</taxon>
        <taxon>Euheterodonta</taxon>
        <taxon>Imparidentia</taxon>
        <taxon>Neoheterodontei</taxon>
        <taxon>Myida</taxon>
        <taxon>Myoidea</taxon>
        <taxon>Myidae</taxon>
        <taxon>Mya</taxon>
    </lineage>
</organism>
<keyword evidence="2" id="KW-1185">Reference proteome</keyword>
<feature type="non-terminal residue" evidence="1">
    <location>
        <position position="1"/>
    </location>
</feature>
<proteinExistence type="predicted"/>
<evidence type="ECO:0000313" key="2">
    <source>
        <dbReference type="Proteomes" id="UP001164746"/>
    </source>
</evidence>
<reference evidence="1" key="1">
    <citation type="submission" date="2022-11" db="EMBL/GenBank/DDBJ databases">
        <title>Centuries of genome instability and evolution in soft-shell clam transmissible cancer (bioRxiv).</title>
        <authorList>
            <person name="Hart S.F.M."/>
            <person name="Yonemitsu M.A."/>
            <person name="Giersch R.M."/>
            <person name="Beal B.F."/>
            <person name="Arriagada G."/>
            <person name="Davis B.W."/>
            <person name="Ostrander E.A."/>
            <person name="Goff S.P."/>
            <person name="Metzger M.J."/>
        </authorList>
    </citation>
    <scope>NUCLEOTIDE SEQUENCE</scope>
    <source>
        <strain evidence="1">MELC-2E11</strain>
        <tissue evidence="1">Siphon/mantle</tissue>
    </source>
</reference>